<accession>A0ABQ8YEJ6</accession>
<dbReference type="InterPro" id="IPR019311">
    <property type="entry name" value="Fy-3"/>
</dbReference>
<dbReference type="Pfam" id="PF10154">
    <property type="entry name" value="Fy-3"/>
    <property type="match status" value="1"/>
</dbReference>
<dbReference type="Proteomes" id="UP001150062">
    <property type="component" value="Unassembled WGS sequence"/>
</dbReference>
<organism evidence="3 4">
    <name type="scientific">Anaeramoeba flamelloides</name>
    <dbReference type="NCBI Taxonomy" id="1746091"/>
    <lineage>
        <taxon>Eukaryota</taxon>
        <taxon>Metamonada</taxon>
        <taxon>Anaeramoebidae</taxon>
        <taxon>Anaeramoeba</taxon>
    </lineage>
</organism>
<sequence length="463" mass="55113">MDPIRSLYIPRNFVVYARYRVDKSTISKVKVELKEGTTLYESLLLFFHNEKQFPVELQKRFSRSVYVLALSLINTSTTKNTFQLPSNKDLVLLTKQWNKAVLPKPLVFTEFGKESEIKKNKNLQQEIQLIYYQQNDQMEHRLKLKHEINEKFIQNLRKENQQSKNKEQEKNKQNKNKNNKKKKENDSRKSITNKVEFGLVQKMNVKFTRCGSYLLTEQRLSPQLVLQEEISREQITSKENFQATIMLIDKDFKILNPIWLHYFECTPELCFPTVFEQLEEMKQKQIQIEKEQEQEQEQEQKQKQDKEQEKEEEKEQKKIENKKSPIGQVLVTKHSNFKNINLIFWIVTDKNEQEIGLESKLCKAISFIIENVTKFRINKLSLPLKQLIGVSNDQQQEKEQEQDQQKLLEKSGYICKAIMDSLVLFVIEKLSIFLSLEEIVIHLGGCKFDFESYFRKKYKVNFI</sequence>
<keyword evidence="4" id="KW-1185">Reference proteome</keyword>
<feature type="region of interest" description="Disordered" evidence="2">
    <location>
        <begin position="289"/>
        <end position="320"/>
    </location>
</feature>
<feature type="compositionally biased region" description="Basic residues" evidence="2">
    <location>
        <begin position="173"/>
        <end position="182"/>
    </location>
</feature>
<proteinExistence type="predicted"/>
<keyword evidence="3" id="KW-0346">Stress response</keyword>
<evidence type="ECO:0000313" key="3">
    <source>
        <dbReference type="EMBL" id="KAJ6243037.1"/>
    </source>
</evidence>
<name>A0ABQ8YEJ6_9EUKA</name>
<feature type="compositionally biased region" description="Basic and acidic residues" evidence="2">
    <location>
        <begin position="159"/>
        <end position="172"/>
    </location>
</feature>
<feature type="region of interest" description="Disordered" evidence="2">
    <location>
        <begin position="159"/>
        <end position="188"/>
    </location>
</feature>
<dbReference type="EMBL" id="JAOAOG010000173">
    <property type="protein sequence ID" value="KAJ6243037.1"/>
    <property type="molecule type" value="Genomic_DNA"/>
</dbReference>
<evidence type="ECO:0000313" key="4">
    <source>
        <dbReference type="Proteomes" id="UP001150062"/>
    </source>
</evidence>
<protein>
    <submittedName>
        <fullName evidence="3">DNAj domain (Prokaryotic heat shock protein)-related</fullName>
    </submittedName>
</protein>
<evidence type="ECO:0000256" key="1">
    <source>
        <dbReference type="SAM" id="Coils"/>
    </source>
</evidence>
<reference evidence="3" key="1">
    <citation type="submission" date="2022-08" db="EMBL/GenBank/DDBJ databases">
        <title>Novel sulfate-reducing endosymbionts in the free-living metamonad Anaeramoeba.</title>
        <authorList>
            <person name="Jerlstrom-Hultqvist J."/>
            <person name="Cepicka I."/>
            <person name="Gallot-Lavallee L."/>
            <person name="Salas-Leiva D."/>
            <person name="Curtis B.A."/>
            <person name="Zahonova K."/>
            <person name="Pipaliya S."/>
            <person name="Dacks J."/>
            <person name="Roger A.J."/>
        </authorList>
    </citation>
    <scope>NUCLEOTIDE SEQUENCE</scope>
    <source>
        <strain evidence="3">Schooner1</strain>
    </source>
</reference>
<feature type="coiled-coil region" evidence="1">
    <location>
        <begin position="384"/>
        <end position="411"/>
    </location>
</feature>
<gene>
    <name evidence="3" type="ORF">M0813_02896</name>
</gene>
<keyword evidence="1" id="KW-0175">Coiled coil</keyword>
<evidence type="ECO:0000256" key="2">
    <source>
        <dbReference type="SAM" id="MobiDB-lite"/>
    </source>
</evidence>
<comment type="caution">
    <text evidence="3">The sequence shown here is derived from an EMBL/GenBank/DDBJ whole genome shotgun (WGS) entry which is preliminary data.</text>
</comment>